<evidence type="ECO:0000313" key="3">
    <source>
        <dbReference type="Proteomes" id="UP000291116"/>
    </source>
</evidence>
<feature type="region of interest" description="Disordered" evidence="1">
    <location>
        <begin position="261"/>
        <end position="319"/>
    </location>
</feature>
<feature type="region of interest" description="Disordered" evidence="1">
    <location>
        <begin position="483"/>
        <end position="520"/>
    </location>
</feature>
<gene>
    <name evidence="2" type="ORF">PSNMU_V1.4_AUG-EV-PASAV3_0103880</name>
</gene>
<feature type="compositionally biased region" description="Basic and acidic residues" evidence="1">
    <location>
        <begin position="306"/>
        <end position="319"/>
    </location>
</feature>
<accession>A0A448ZMW2</accession>
<dbReference type="Proteomes" id="UP000291116">
    <property type="component" value="Unassembled WGS sequence"/>
</dbReference>
<feature type="compositionally biased region" description="Low complexity" evidence="1">
    <location>
        <begin position="501"/>
        <end position="516"/>
    </location>
</feature>
<dbReference type="OrthoDB" id="41729at2759"/>
<evidence type="ECO:0008006" key="4">
    <source>
        <dbReference type="Google" id="ProtNLM"/>
    </source>
</evidence>
<evidence type="ECO:0000313" key="2">
    <source>
        <dbReference type="EMBL" id="VEU43365.1"/>
    </source>
</evidence>
<feature type="region of interest" description="Disordered" evidence="1">
    <location>
        <begin position="393"/>
        <end position="445"/>
    </location>
</feature>
<feature type="region of interest" description="Disordered" evidence="1">
    <location>
        <begin position="1"/>
        <end position="90"/>
    </location>
</feature>
<keyword evidence="3" id="KW-1185">Reference proteome</keyword>
<evidence type="ECO:0000256" key="1">
    <source>
        <dbReference type="SAM" id="MobiDB-lite"/>
    </source>
</evidence>
<reference evidence="2 3" key="1">
    <citation type="submission" date="2019-01" db="EMBL/GenBank/DDBJ databases">
        <authorList>
            <person name="Ferrante I. M."/>
        </authorList>
    </citation>
    <scope>NUCLEOTIDE SEQUENCE [LARGE SCALE GENOMIC DNA]</scope>
    <source>
        <strain evidence="2 3">B856</strain>
    </source>
</reference>
<feature type="compositionally biased region" description="Basic and acidic residues" evidence="1">
    <location>
        <begin position="404"/>
        <end position="416"/>
    </location>
</feature>
<feature type="compositionally biased region" description="Low complexity" evidence="1">
    <location>
        <begin position="51"/>
        <end position="61"/>
    </location>
</feature>
<feature type="region of interest" description="Disordered" evidence="1">
    <location>
        <begin position="751"/>
        <end position="780"/>
    </location>
</feature>
<organism evidence="2 3">
    <name type="scientific">Pseudo-nitzschia multistriata</name>
    <dbReference type="NCBI Taxonomy" id="183589"/>
    <lineage>
        <taxon>Eukaryota</taxon>
        <taxon>Sar</taxon>
        <taxon>Stramenopiles</taxon>
        <taxon>Ochrophyta</taxon>
        <taxon>Bacillariophyta</taxon>
        <taxon>Bacillariophyceae</taxon>
        <taxon>Bacillariophycidae</taxon>
        <taxon>Bacillariales</taxon>
        <taxon>Bacillariaceae</taxon>
        <taxon>Pseudo-nitzschia</taxon>
    </lineage>
</organism>
<proteinExistence type="predicted"/>
<protein>
    <recommendedName>
        <fullName evidence="4">PH domain-containing protein</fullName>
    </recommendedName>
</protein>
<sequence>MPSGAPDIAKPQTAPHQGLTIKETVPSPMKKVIAPNEIALPALDTAPRSVTESTTSGNNRSTRSRPPKTPPSARQKRSTPKRAAPNRSVTHRECVCGRGVACLGMTQAFRMLQDPRCYFVELPRYRKDPPAFKYVFRNNLRQAYLRELVRQNPTCEKLKVEMDTSQSDVPKQRKYVALHHFHPTVVRAFYENPLTSAQKHKVPISITEHELSELNMVCREEDRILSVSSIPTGGYYFTPNYPHEKAHSDLKLLIQAVRNARVHGSNKKRSRKKKIEDPNVPTNIEITSSKSDVSNDSQAVSATVLNEEKETEDKNDNEVHVKEKSFLKKESDGISETDVRTGVLDSGDGDADEFDKIWEKSSRREIESSLLNETIIEEEEYAIADEGMANIADQPHSDAISPKPRRESLSSRRSVDRPWATPKYRRDRDTAPRRASSAAHYIDPDQTGALNDKLATEIVDDGEDIARIAAGMTVIAQDKLNIVSPTPAPVSPKRDYREPPSSRFSPSRSPYSPFRRGTVDDDAVSLGSADSGLQNYTKLDHQLPGADPTLRIQVHNDLIAWESKRRSDLVQQLEYNRERWRAASDVLADGIAEAKYAERLILGISKASRLFADSLRAVYDDKLLDDKGNAVKNTFLRNRLAKQRSAFEYSIENTGEDFKEGSGLGSVLLDSIVSAQLDIANAFVENSDHMEREILPELTELKEEVQKNAQRLQAIGDTVISELKQSEIEVKNIWDVFDAMVTGDLMEYTTHGSSHGGSSHGGSHHSSSMNTGGSGSVHGFLTPADENEAPIVSSSASPLVKSTFLQLGRIEDGWLIEMYYKSAVAFQRSVFGAAEMELCNLVQEISMLEEMRFQKLHQFMLAFAPRQRRLFNKLPEQLKTVLENMVGLRIDEESLQKVLDESVKDRSKDHLKGSTAHKSSILNRSKINAGVDSAESEIEYMEKTFGSPFASPMIVLSKMVELKTTGLKKLVNTAWKPSLCVVTSEGNILVFETSGNPNTPPEAFKSLYPQMNFDDENTWLAGRKADIVKSLTPTVSFRLSKCDFSISQIRKSQIEITEERDTAAGSRFMKAVKSGVRKCTLRLPSSSDATDWMSLLQRTKKVLSSQATSRRRSRLRV</sequence>
<dbReference type="AlphaFoldDB" id="A0A448ZMW2"/>
<feature type="compositionally biased region" description="Polar residues" evidence="1">
    <location>
        <begin position="280"/>
        <end position="304"/>
    </location>
</feature>
<dbReference type="EMBL" id="CAACVS010000540">
    <property type="protein sequence ID" value="VEU43365.1"/>
    <property type="molecule type" value="Genomic_DNA"/>
</dbReference>
<name>A0A448ZMW2_9STRA</name>
<feature type="compositionally biased region" description="Basic residues" evidence="1">
    <location>
        <begin position="261"/>
        <end position="273"/>
    </location>
</feature>